<dbReference type="Pfam" id="PF07589">
    <property type="entry name" value="PEP-CTERM"/>
    <property type="match status" value="1"/>
</dbReference>
<dbReference type="HOGENOM" id="CLU_1358573_0_0_3"/>
<keyword evidence="3" id="KW-1185">Reference proteome</keyword>
<accession>B7K3B6</accession>
<dbReference type="InterPro" id="IPR013424">
    <property type="entry name" value="Ice-binding_C"/>
</dbReference>
<evidence type="ECO:0000313" key="3">
    <source>
        <dbReference type="Proteomes" id="UP000008204"/>
    </source>
</evidence>
<gene>
    <name evidence="2" type="ordered locus">PCC8801_0338</name>
</gene>
<sequence>MNTIKSLTRGSIIVGGFILGLGTPSVLAADFKTTFTLDVPGGNPLVDTVVINWSTDLTSGIVSESDLTNWSYELLGLGSSVYSETVIVGGVVQPIGGVARTVSDLLFEFDLDTLTSIQFDNDVNVLQELSASGLTYNTYLNLTFGDGISVDQFFDGAIIEVSVDDSTFSQVTTVSSIPEPSTLLGLLAMGSLGVLSRKRQG</sequence>
<reference evidence="3" key="1">
    <citation type="journal article" date="2011" name="MBio">
        <title>Novel metabolic attributes of the genus Cyanothece, comprising a group of unicellular nitrogen-fixing Cyanobacteria.</title>
        <authorList>
            <person name="Bandyopadhyay A."/>
            <person name="Elvitigala T."/>
            <person name="Welsh E."/>
            <person name="Stockel J."/>
            <person name="Liberton M."/>
            <person name="Min H."/>
            <person name="Sherman L.A."/>
            <person name="Pakrasi H.B."/>
        </authorList>
    </citation>
    <scope>NUCLEOTIDE SEQUENCE [LARGE SCALE GENOMIC DNA]</scope>
    <source>
        <strain evidence="3">PCC 8801</strain>
    </source>
</reference>
<dbReference type="eggNOG" id="ENOG502ZRUC">
    <property type="taxonomic scope" value="Bacteria"/>
</dbReference>
<dbReference type="KEGG" id="cyp:PCC8801_0338"/>
<dbReference type="AlphaFoldDB" id="B7K3B6"/>
<dbReference type="OrthoDB" id="516944at2"/>
<organism evidence="2 3">
    <name type="scientific">Rippkaea orientalis (strain PCC 8801 / RF-1)</name>
    <name type="common">Cyanothece sp. (strain PCC 8801)</name>
    <dbReference type="NCBI Taxonomy" id="41431"/>
    <lineage>
        <taxon>Bacteria</taxon>
        <taxon>Bacillati</taxon>
        <taxon>Cyanobacteriota</taxon>
        <taxon>Cyanophyceae</taxon>
        <taxon>Oscillatoriophycideae</taxon>
        <taxon>Chroococcales</taxon>
        <taxon>Aphanothecaceae</taxon>
        <taxon>Rippkaea</taxon>
        <taxon>Rippkaea orientalis</taxon>
    </lineage>
</organism>
<feature type="domain" description="Ice-binding protein C-terminal" evidence="1">
    <location>
        <begin position="176"/>
        <end position="199"/>
    </location>
</feature>
<protein>
    <recommendedName>
        <fullName evidence="1">Ice-binding protein C-terminal domain-containing protein</fullName>
    </recommendedName>
</protein>
<dbReference type="NCBIfam" id="TIGR02595">
    <property type="entry name" value="PEP_CTERM"/>
    <property type="match status" value="1"/>
</dbReference>
<dbReference type="EMBL" id="CP001287">
    <property type="protein sequence ID" value="ACK64436.1"/>
    <property type="molecule type" value="Genomic_DNA"/>
</dbReference>
<dbReference type="RefSeq" id="WP_012593713.1">
    <property type="nucleotide sequence ID" value="NC_011726.1"/>
</dbReference>
<proteinExistence type="predicted"/>
<evidence type="ECO:0000259" key="1">
    <source>
        <dbReference type="Pfam" id="PF07589"/>
    </source>
</evidence>
<name>B7K3B6_RIPO1</name>
<dbReference type="Proteomes" id="UP000008204">
    <property type="component" value="Chromosome"/>
</dbReference>
<evidence type="ECO:0000313" key="2">
    <source>
        <dbReference type="EMBL" id="ACK64436.1"/>
    </source>
</evidence>